<evidence type="ECO:0000313" key="2">
    <source>
        <dbReference type="Proteomes" id="UP000220527"/>
    </source>
</evidence>
<evidence type="ECO:0000313" key="1">
    <source>
        <dbReference type="EMBL" id="PDW04352.1"/>
    </source>
</evidence>
<protein>
    <submittedName>
        <fullName evidence="1">Uncharacterized protein</fullName>
    </submittedName>
</protein>
<comment type="caution">
    <text evidence="1">The sequence shown here is derived from an EMBL/GenBank/DDBJ whole genome shotgun (WGS) entry which is preliminary data.</text>
</comment>
<proteinExistence type="predicted"/>
<reference evidence="2" key="1">
    <citation type="submission" date="2017-08" db="EMBL/GenBank/DDBJ databases">
        <authorList>
            <person name="Grouzdev D.S."/>
            <person name="Gaisin V.A."/>
            <person name="Rysina M.S."/>
            <person name="Gorlenko V.M."/>
        </authorList>
    </citation>
    <scope>NUCLEOTIDE SEQUENCE [LARGE SCALE GENOMIC DNA]</scope>
    <source>
        <strain evidence="2">Kir15-3F</strain>
    </source>
</reference>
<sequence>MIVVVWQRGTTAQGGKGVKMSSQTIPTMLRKLAAWDGKILRNVVVSYRGLSVRAVARLD</sequence>
<dbReference type="Proteomes" id="UP000220527">
    <property type="component" value="Unassembled WGS sequence"/>
</dbReference>
<gene>
    <name evidence="1" type="ORF">CJ255_04155</name>
</gene>
<name>A0A2A6RMR3_9CHLR</name>
<organism evidence="1 2">
    <name type="scientific">Candidatus Viridilinea mediisalina</name>
    <dbReference type="NCBI Taxonomy" id="2024553"/>
    <lineage>
        <taxon>Bacteria</taxon>
        <taxon>Bacillati</taxon>
        <taxon>Chloroflexota</taxon>
        <taxon>Chloroflexia</taxon>
        <taxon>Chloroflexales</taxon>
        <taxon>Chloroflexineae</taxon>
        <taxon>Oscillochloridaceae</taxon>
        <taxon>Candidatus Viridilinea</taxon>
    </lineage>
</organism>
<dbReference type="EMBL" id="NQWI01000011">
    <property type="protein sequence ID" value="PDW04352.1"/>
    <property type="molecule type" value="Genomic_DNA"/>
</dbReference>
<keyword evidence="2" id="KW-1185">Reference proteome</keyword>
<accession>A0A2A6RMR3</accession>
<dbReference type="AlphaFoldDB" id="A0A2A6RMR3"/>